<dbReference type="Proteomes" id="UP000663844">
    <property type="component" value="Unassembled WGS sequence"/>
</dbReference>
<dbReference type="Proteomes" id="UP000663845">
    <property type="component" value="Unassembled WGS sequence"/>
</dbReference>
<reference evidence="3" key="1">
    <citation type="submission" date="2021-02" db="EMBL/GenBank/DDBJ databases">
        <authorList>
            <person name="Nowell W R."/>
        </authorList>
    </citation>
    <scope>NUCLEOTIDE SEQUENCE</scope>
</reference>
<dbReference type="InterPro" id="IPR037176">
    <property type="entry name" value="Osmotin/thaumatin-like_sf"/>
</dbReference>
<feature type="compositionally biased region" description="Polar residues" evidence="1">
    <location>
        <begin position="42"/>
        <end position="71"/>
    </location>
</feature>
<name>A0A814EUU6_9BILA</name>
<evidence type="ECO:0000313" key="4">
    <source>
        <dbReference type="EMBL" id="CAF3572378.1"/>
    </source>
</evidence>
<feature type="chain" id="PRO_5036410036" description="Secreted protein" evidence="2">
    <location>
        <begin position="22"/>
        <end position="249"/>
    </location>
</feature>
<evidence type="ECO:0008006" key="6">
    <source>
        <dbReference type="Google" id="ProtNLM"/>
    </source>
</evidence>
<comment type="caution">
    <text evidence="3">The sequence shown here is derived from an EMBL/GenBank/DDBJ whole genome shotgun (WGS) entry which is preliminary data.</text>
</comment>
<evidence type="ECO:0000313" key="5">
    <source>
        <dbReference type="Proteomes" id="UP000663845"/>
    </source>
</evidence>
<feature type="signal peptide" evidence="2">
    <location>
        <begin position="1"/>
        <end position="21"/>
    </location>
</feature>
<evidence type="ECO:0000256" key="1">
    <source>
        <dbReference type="SAM" id="MobiDB-lite"/>
    </source>
</evidence>
<keyword evidence="2" id="KW-0732">Signal</keyword>
<protein>
    <recommendedName>
        <fullName evidence="6">Secreted protein</fullName>
    </recommendedName>
</protein>
<gene>
    <name evidence="3" type="ORF">JYZ213_LOCUS14562</name>
    <name evidence="4" type="ORF">OXD698_LOCUS4976</name>
</gene>
<feature type="compositionally biased region" description="Basic and acidic residues" evidence="1">
    <location>
        <begin position="72"/>
        <end position="83"/>
    </location>
</feature>
<evidence type="ECO:0000256" key="2">
    <source>
        <dbReference type="SAM" id="SignalP"/>
    </source>
</evidence>
<dbReference type="AlphaFoldDB" id="A0A814EUU6"/>
<sequence length="249" mass="27580">MQQSLIYLSLGLALLCVFTQALSLRQPEIDRQRRAVTEENQEQLNAEQDQAQGNKEVTQMTPSISTTASNDIKSEEDGKKNSFEDAPWYQQCKANMEFYSNQRKPEDKSENMPILSSGMALTHLVFKNHRGTNVELFKTQNGMGQEPQLVATLAPGQTHDEYLPDGWAGNFSNGAPGKNTLFEISIRTDDKNQIYYDLSNVDGSDGVMSVQAPDGSSLQSPKDAYQYPTDDTKTHGDGGQTGAYVIGFH</sequence>
<dbReference type="EMBL" id="CAJOAZ010000196">
    <property type="protein sequence ID" value="CAF3572378.1"/>
    <property type="molecule type" value="Genomic_DNA"/>
</dbReference>
<dbReference type="EMBL" id="CAJNOG010000122">
    <property type="protein sequence ID" value="CAF0974221.1"/>
    <property type="molecule type" value="Genomic_DNA"/>
</dbReference>
<accession>A0A814EUU6</accession>
<proteinExistence type="predicted"/>
<feature type="region of interest" description="Disordered" evidence="1">
    <location>
        <begin position="35"/>
        <end position="85"/>
    </location>
</feature>
<evidence type="ECO:0000313" key="3">
    <source>
        <dbReference type="EMBL" id="CAF0974221.1"/>
    </source>
</evidence>
<organism evidence="3 5">
    <name type="scientific">Adineta steineri</name>
    <dbReference type="NCBI Taxonomy" id="433720"/>
    <lineage>
        <taxon>Eukaryota</taxon>
        <taxon>Metazoa</taxon>
        <taxon>Spiralia</taxon>
        <taxon>Gnathifera</taxon>
        <taxon>Rotifera</taxon>
        <taxon>Eurotatoria</taxon>
        <taxon>Bdelloidea</taxon>
        <taxon>Adinetida</taxon>
        <taxon>Adinetidae</taxon>
        <taxon>Adineta</taxon>
    </lineage>
</organism>
<dbReference type="SUPFAM" id="SSF49870">
    <property type="entry name" value="Osmotin, thaumatin-like protein"/>
    <property type="match status" value="1"/>
</dbReference>